<dbReference type="SUPFAM" id="SSF51395">
    <property type="entry name" value="FMN-linked oxidoreductases"/>
    <property type="match status" value="1"/>
</dbReference>
<dbReference type="GO" id="GO:0046872">
    <property type="term" value="F:metal ion binding"/>
    <property type="evidence" value="ECO:0007669"/>
    <property type="project" value="UniProtKB-KW"/>
</dbReference>
<dbReference type="GO" id="GO:0016491">
    <property type="term" value="F:oxidoreductase activity"/>
    <property type="evidence" value="ECO:0007669"/>
    <property type="project" value="UniProtKB-KW"/>
</dbReference>
<evidence type="ECO:0000259" key="12">
    <source>
        <dbReference type="Pfam" id="PF07992"/>
    </source>
</evidence>
<dbReference type="Pfam" id="PF00724">
    <property type="entry name" value="Oxidored_FMN"/>
    <property type="match status" value="1"/>
</dbReference>
<dbReference type="InParanoid" id="A0A263CZR3"/>
<feature type="domain" description="NADH:flavin oxidoreductase/NADH oxidase N-terminal" evidence="11">
    <location>
        <begin position="9"/>
        <end position="339"/>
    </location>
</feature>
<dbReference type="InterPro" id="IPR001155">
    <property type="entry name" value="OxRdtase_FMN_N"/>
</dbReference>
<sequence length="695" mass="74035">MSGSRYKYLFTPMRIGPLTLRNRIVFSAHLTNYAENGLPTEQHAGYYAARAAGGAGLIITEEHSTHPTDWPYEKLIHGFHETVIPGYRRITEAVHAHDVPILAQLNHNGGQASSMYSRLPVWAPSPVADPMFREVPKAVNLAEIAEIVAGYGLVAEHCATGGFDGVELQCSHSSIVRGFLSPATNIRTDAYGGTLDGRARILLEIIDVVREAIGPARALGVRICGDELIEGGTTIDEAVEIARMVEATGKADYINTSIGVATATLYMIEASMHIPPGYAMFIPSAIREKVSLPVVGVGRFKDPVQADRALADGHCDLVGVVRGQIADADFARKAKAGHPNDIRTCLSCNQECVGRMGLNRWLGCIENPRTGREAQFDAASAGKSASAEFDAASAKERASAGFDAASAKQAPGSNGTRSPLPMPTLRSRRVLVVGGGPAGLQAASTAAQRGHQVTLLEAGPRTGGQVALAATVPSRAEFLDVVRNLLAECLRYGVDVRTGVRADADLIRAEHPDAVVLATGAEPDRPWWAGELDRIVDVRQILDGSAAPQGTVIVLDDLGFHQSTSVAELLADRGCSVRIITSGMVVGQDLGITLDMETWNVRADAKNIAQQTDLVVLGAEPEDEGVRLQVLRHTTGENLEMTADWVVCATHARPADALWAELSTTDYETHRAGDCLTPRRAHAAVIEGHRAGAAV</sequence>
<feature type="domain" description="FAD/NAD(P)-binding" evidence="12">
    <location>
        <begin position="429"/>
        <end position="659"/>
    </location>
</feature>
<reference evidence="13 14" key="1">
    <citation type="submission" date="2017-07" db="EMBL/GenBank/DDBJ databases">
        <title>Amycolatopsis antarcticus sp. nov., isolated from the surface of an Antarcticus brown macroalga.</title>
        <authorList>
            <person name="Wang J."/>
            <person name="Leiva S."/>
            <person name="Huang J."/>
            <person name="Huang Y."/>
        </authorList>
    </citation>
    <scope>NUCLEOTIDE SEQUENCE [LARGE SCALE GENOMIC DNA]</scope>
    <source>
        <strain evidence="13 14">AU-G6</strain>
    </source>
</reference>
<evidence type="ECO:0000256" key="6">
    <source>
        <dbReference type="ARBA" id="ARBA00022723"/>
    </source>
</evidence>
<protein>
    <submittedName>
        <fullName evidence="13">Mycofactocin system FadH/OYE family oxidoreductase 2</fullName>
    </submittedName>
</protein>
<keyword evidence="7" id="KW-0560">Oxidoreductase</keyword>
<dbReference type="Pfam" id="PF07992">
    <property type="entry name" value="Pyr_redox_2"/>
    <property type="match status" value="1"/>
</dbReference>
<dbReference type="Gene3D" id="3.40.50.720">
    <property type="entry name" value="NAD(P)-binding Rossmann-like Domain"/>
    <property type="match status" value="1"/>
</dbReference>
<dbReference type="PRINTS" id="PR00368">
    <property type="entry name" value="FADPNR"/>
</dbReference>
<keyword evidence="4" id="KW-0285">Flavoprotein</keyword>
<dbReference type="FunCoup" id="A0A263CZR3">
    <property type="interactions" value="3"/>
</dbReference>
<dbReference type="InterPro" id="IPR036188">
    <property type="entry name" value="FAD/NAD-bd_sf"/>
</dbReference>
<dbReference type="InterPro" id="IPR051793">
    <property type="entry name" value="NADH:flavin_oxidoreductase"/>
</dbReference>
<dbReference type="OrthoDB" id="3169239at2"/>
<comment type="cofactor">
    <cofactor evidence="2">
        <name>[4Fe-4S] cluster</name>
        <dbReference type="ChEBI" id="CHEBI:49883"/>
    </cofactor>
</comment>
<keyword evidence="6" id="KW-0479">Metal-binding</keyword>
<evidence type="ECO:0000313" key="14">
    <source>
        <dbReference type="Proteomes" id="UP000242444"/>
    </source>
</evidence>
<evidence type="ECO:0000256" key="8">
    <source>
        <dbReference type="ARBA" id="ARBA00023004"/>
    </source>
</evidence>
<evidence type="ECO:0000313" key="13">
    <source>
        <dbReference type="EMBL" id="OZM71662.1"/>
    </source>
</evidence>
<dbReference type="PRINTS" id="PR00411">
    <property type="entry name" value="PNDRDTASEI"/>
</dbReference>
<dbReference type="GO" id="GO:0051536">
    <property type="term" value="F:iron-sulfur cluster binding"/>
    <property type="evidence" value="ECO:0007669"/>
    <property type="project" value="UniProtKB-KW"/>
</dbReference>
<evidence type="ECO:0000256" key="10">
    <source>
        <dbReference type="SAM" id="MobiDB-lite"/>
    </source>
</evidence>
<dbReference type="Proteomes" id="UP000242444">
    <property type="component" value="Unassembled WGS sequence"/>
</dbReference>
<comment type="caution">
    <text evidence="13">The sequence shown here is derived from an EMBL/GenBank/DDBJ whole genome shotgun (WGS) entry which is preliminary data.</text>
</comment>
<evidence type="ECO:0000256" key="1">
    <source>
        <dbReference type="ARBA" id="ARBA00001917"/>
    </source>
</evidence>
<dbReference type="Gene3D" id="3.50.50.60">
    <property type="entry name" value="FAD/NAD(P)-binding domain"/>
    <property type="match status" value="1"/>
</dbReference>
<keyword evidence="5" id="KW-0288">FMN</keyword>
<evidence type="ECO:0000256" key="2">
    <source>
        <dbReference type="ARBA" id="ARBA00001966"/>
    </source>
</evidence>
<dbReference type="InterPro" id="IPR023753">
    <property type="entry name" value="FAD/NAD-binding_dom"/>
</dbReference>
<dbReference type="Gene3D" id="3.20.20.70">
    <property type="entry name" value="Aldolase class I"/>
    <property type="match status" value="1"/>
</dbReference>
<evidence type="ECO:0000256" key="7">
    <source>
        <dbReference type="ARBA" id="ARBA00023002"/>
    </source>
</evidence>
<keyword evidence="14" id="KW-1185">Reference proteome</keyword>
<evidence type="ECO:0000256" key="3">
    <source>
        <dbReference type="ARBA" id="ARBA00011048"/>
    </source>
</evidence>
<comment type="cofactor">
    <cofactor evidence="1">
        <name>FMN</name>
        <dbReference type="ChEBI" id="CHEBI:58210"/>
    </cofactor>
</comment>
<evidence type="ECO:0000256" key="4">
    <source>
        <dbReference type="ARBA" id="ARBA00022630"/>
    </source>
</evidence>
<proteinExistence type="inferred from homology"/>
<feature type="region of interest" description="Disordered" evidence="10">
    <location>
        <begin position="400"/>
        <end position="423"/>
    </location>
</feature>
<organism evidence="13 14">
    <name type="scientific">Amycolatopsis antarctica</name>
    <dbReference type="NCBI Taxonomy" id="1854586"/>
    <lineage>
        <taxon>Bacteria</taxon>
        <taxon>Bacillati</taxon>
        <taxon>Actinomycetota</taxon>
        <taxon>Actinomycetes</taxon>
        <taxon>Pseudonocardiales</taxon>
        <taxon>Pseudonocardiaceae</taxon>
        <taxon>Amycolatopsis</taxon>
    </lineage>
</organism>
<accession>A0A263CZR3</accession>
<keyword evidence="8" id="KW-0408">Iron</keyword>
<gene>
    <name evidence="13" type="ORF">CFN78_19285</name>
</gene>
<dbReference type="EMBL" id="NKYE01000012">
    <property type="protein sequence ID" value="OZM71662.1"/>
    <property type="molecule type" value="Genomic_DNA"/>
</dbReference>
<comment type="similarity">
    <text evidence="3">In the N-terminal section; belongs to the NADH:flavin oxidoreductase/NADH oxidase family.</text>
</comment>
<dbReference type="GO" id="GO:0010181">
    <property type="term" value="F:FMN binding"/>
    <property type="evidence" value="ECO:0007669"/>
    <property type="project" value="InterPro"/>
</dbReference>
<dbReference type="RefSeq" id="WP_094864244.1">
    <property type="nucleotide sequence ID" value="NZ_NKYE01000012.1"/>
</dbReference>
<dbReference type="SUPFAM" id="SSF51905">
    <property type="entry name" value="FAD/NAD(P)-binding domain"/>
    <property type="match status" value="1"/>
</dbReference>
<evidence type="ECO:0000256" key="9">
    <source>
        <dbReference type="ARBA" id="ARBA00023014"/>
    </source>
</evidence>
<evidence type="ECO:0000256" key="5">
    <source>
        <dbReference type="ARBA" id="ARBA00022643"/>
    </source>
</evidence>
<keyword evidence="9" id="KW-0411">Iron-sulfur</keyword>
<dbReference type="PANTHER" id="PTHR42917:SF2">
    <property type="entry name" value="2,4-DIENOYL-COA REDUCTASE [(2E)-ENOYL-COA-PRODUCING]"/>
    <property type="match status" value="1"/>
</dbReference>
<name>A0A263CZR3_9PSEU</name>
<dbReference type="InterPro" id="IPR013785">
    <property type="entry name" value="Aldolase_TIM"/>
</dbReference>
<evidence type="ECO:0000259" key="11">
    <source>
        <dbReference type="Pfam" id="PF00724"/>
    </source>
</evidence>
<dbReference type="AlphaFoldDB" id="A0A263CZR3"/>
<dbReference type="PANTHER" id="PTHR42917">
    <property type="entry name" value="2,4-DIENOYL-COA REDUCTASE"/>
    <property type="match status" value="1"/>
</dbReference>